<evidence type="ECO:0000313" key="1">
    <source>
        <dbReference type="EnsemblMetazoa" id="AATE005612-PA.1"/>
    </source>
</evidence>
<sequence length="276" mass="30952">MMRQLLMMVMGERFAGRIADERRIDVVPLAEVAEAHLKLSQLAALLLVPVLQLLVERGLGRRELLKHFHLFGFARGQLPLQVHHEIGQILQFARKVILEGLQPCVLILATRGTLALQLTQFLLHAAICFVSSFRQLARSLLTHLISSDCSLRRFSAAFGRPAEAPLPVAMTRCSYSSLARRCSCRLLRAFSSLLSSPYAYCVAVRFLRTLFSSLLILWMSDAVYVVLCRLKYDSQPVFSYSSGCMLLIVGLVMCSSAASKKILNRYQLGKSRTQFT</sequence>
<protein>
    <submittedName>
        <fullName evidence="1">Uncharacterized protein</fullName>
    </submittedName>
</protein>
<name>A0A182IUA0_ANOAO</name>
<accession>A0A182IUA0</accession>
<dbReference type="EnsemblMetazoa" id="AATE005612-RA">
    <property type="protein sequence ID" value="AATE005612-PA.1"/>
    <property type="gene ID" value="AATE005612"/>
</dbReference>
<proteinExistence type="predicted"/>
<dbReference type="VEuPathDB" id="VectorBase:AATE005612"/>
<dbReference type="AlphaFoldDB" id="A0A182IUA0"/>
<organism evidence="1">
    <name type="scientific">Anopheles atroparvus</name>
    <name type="common">European mosquito</name>
    <dbReference type="NCBI Taxonomy" id="41427"/>
    <lineage>
        <taxon>Eukaryota</taxon>
        <taxon>Metazoa</taxon>
        <taxon>Ecdysozoa</taxon>
        <taxon>Arthropoda</taxon>
        <taxon>Hexapoda</taxon>
        <taxon>Insecta</taxon>
        <taxon>Pterygota</taxon>
        <taxon>Neoptera</taxon>
        <taxon>Endopterygota</taxon>
        <taxon>Diptera</taxon>
        <taxon>Nematocera</taxon>
        <taxon>Culicoidea</taxon>
        <taxon>Culicidae</taxon>
        <taxon>Anophelinae</taxon>
        <taxon>Anopheles</taxon>
    </lineage>
</organism>
<reference evidence="1" key="1">
    <citation type="submission" date="2022-08" db="UniProtKB">
        <authorList>
            <consortium name="EnsemblMetazoa"/>
        </authorList>
    </citation>
    <scope>IDENTIFICATION</scope>
    <source>
        <strain evidence="1">EBRO</strain>
    </source>
</reference>